<gene>
    <name evidence="2" type="ORF">C1T31_10835</name>
</gene>
<dbReference type="InterPro" id="IPR036271">
    <property type="entry name" value="Tet_transcr_reg_TetR-rel_C_sf"/>
</dbReference>
<dbReference type="Proteomes" id="UP000236641">
    <property type="component" value="Unassembled WGS sequence"/>
</dbReference>
<name>A0A2K1DX83_9FLAO</name>
<evidence type="ECO:0000313" key="2">
    <source>
        <dbReference type="EMBL" id="PNQ72635.1"/>
    </source>
</evidence>
<dbReference type="Gene3D" id="1.10.357.10">
    <property type="entry name" value="Tetracycline Repressor, domain 2"/>
    <property type="match status" value="1"/>
</dbReference>
<reference evidence="2 3" key="1">
    <citation type="submission" date="2018-01" db="EMBL/GenBank/DDBJ databases">
        <title>The draft genome of Hanstruepera neustonica JCM19743.</title>
        <authorList>
            <person name="He R.-H."/>
            <person name="Du Z.-J."/>
        </authorList>
    </citation>
    <scope>NUCLEOTIDE SEQUENCE [LARGE SCALE GENOMIC DNA]</scope>
    <source>
        <strain evidence="2 3">JCM19743</strain>
    </source>
</reference>
<dbReference type="InterPro" id="IPR009057">
    <property type="entry name" value="Homeodomain-like_sf"/>
</dbReference>
<dbReference type="EMBL" id="POWF01000007">
    <property type="protein sequence ID" value="PNQ72635.1"/>
    <property type="molecule type" value="Genomic_DNA"/>
</dbReference>
<proteinExistence type="predicted"/>
<sequence length="218" mass="25758">MARKKKITQQDILGFYMDFVLENNERPKSVYALAKAYNFEEQAFYNYFGTIEVLDQQVFLEFFNSTLEVLNKSEDYQSYDSRHQLLSFYYTFFENLTANRSFVKYILSQHSNQLKNLKMLSHLRKSFKSYVKGLHIDLPDFKNKQIDSIQTKGLEEAAWAQLLFTLKFWMDDHSANFEKTDIFIEKSVNASFDLMDISALKSLIDLGKFIIKEKSIMN</sequence>
<dbReference type="InterPro" id="IPR041673">
    <property type="entry name" value="TetR_C_23"/>
</dbReference>
<feature type="domain" description="Tetracyclin repressor-like C-terminal" evidence="1">
    <location>
        <begin position="85"/>
        <end position="210"/>
    </location>
</feature>
<evidence type="ECO:0000259" key="1">
    <source>
        <dbReference type="Pfam" id="PF17931"/>
    </source>
</evidence>
<organism evidence="2 3">
    <name type="scientific">Hanstruepera neustonica</name>
    <dbReference type="NCBI Taxonomy" id="1445657"/>
    <lineage>
        <taxon>Bacteria</taxon>
        <taxon>Pseudomonadati</taxon>
        <taxon>Bacteroidota</taxon>
        <taxon>Flavobacteriia</taxon>
        <taxon>Flavobacteriales</taxon>
        <taxon>Flavobacteriaceae</taxon>
        <taxon>Hanstruepera</taxon>
    </lineage>
</organism>
<accession>A0A2K1DX83</accession>
<dbReference type="OrthoDB" id="977687at2"/>
<dbReference type="AlphaFoldDB" id="A0A2K1DX83"/>
<protein>
    <submittedName>
        <fullName evidence="2">Heat-shock protein</fullName>
    </submittedName>
</protein>
<dbReference type="Pfam" id="PF17931">
    <property type="entry name" value="TetR_C_23"/>
    <property type="match status" value="1"/>
</dbReference>
<dbReference type="RefSeq" id="WP_103052516.1">
    <property type="nucleotide sequence ID" value="NZ_POWF01000007.1"/>
</dbReference>
<comment type="caution">
    <text evidence="2">The sequence shown here is derived from an EMBL/GenBank/DDBJ whole genome shotgun (WGS) entry which is preliminary data.</text>
</comment>
<keyword evidence="3" id="KW-1185">Reference proteome</keyword>
<dbReference type="SUPFAM" id="SSF48498">
    <property type="entry name" value="Tetracyclin repressor-like, C-terminal domain"/>
    <property type="match status" value="1"/>
</dbReference>
<dbReference type="SUPFAM" id="SSF46689">
    <property type="entry name" value="Homeodomain-like"/>
    <property type="match status" value="1"/>
</dbReference>
<evidence type="ECO:0000313" key="3">
    <source>
        <dbReference type="Proteomes" id="UP000236641"/>
    </source>
</evidence>